<dbReference type="RefSeq" id="WP_180284290.1">
    <property type="nucleotide sequence ID" value="NZ_JABFDB010000019.1"/>
</dbReference>
<sequence>MTLTERPATELAGRLARRELSAREVVAAHLERIAARDPQLNAFLTVAAGAALARADALDALPAPAGPLHGLPVSIKDLVDTAGLRTTYGSALFADHVPAANDLVVERIERAGGVVIGKTNTPEFGFGAVCTNPLLGPTRNPFDPDLTSGGSSGGAAVSVATGMAALAHGTDFGGSVRVPASFCGVVSIRPTPGLVPAPGRALGWDTLSTHGTIARSVDDCALLLAAMAGADPRDPTSFVPSVPDHGARPRLAATADFGVAPVARAVRALFEAAVDGIARAAGPVVRRSPECGEAAATLRTLRAAHVLNGFGPLLAKDPERITPTLRWNIEAGRGITAEQYLSAQAARTRLYRGFAALFREVDVLVAPACCVLPWPNEDGEVTAIDGRPVETILDYLAVTTVITLIGFPVLTLPAGRSADGIPFGVQLIARPGEEALLLRLGRALEAAGFAWEAPGG</sequence>
<dbReference type="PANTHER" id="PTHR11895">
    <property type="entry name" value="TRANSAMIDASE"/>
    <property type="match status" value="1"/>
</dbReference>
<dbReference type="PANTHER" id="PTHR11895:SF76">
    <property type="entry name" value="INDOLEACETAMIDE HYDROLASE"/>
    <property type="match status" value="1"/>
</dbReference>
<dbReference type="InterPro" id="IPR000120">
    <property type="entry name" value="Amidase"/>
</dbReference>
<accession>A0ABX2THE8</accession>
<evidence type="ECO:0000313" key="3">
    <source>
        <dbReference type="Proteomes" id="UP000584642"/>
    </source>
</evidence>
<name>A0ABX2THE8_9PROT</name>
<evidence type="ECO:0000313" key="2">
    <source>
        <dbReference type="EMBL" id="NYZ22518.1"/>
    </source>
</evidence>
<proteinExistence type="predicted"/>
<feature type="domain" description="Amidase" evidence="1">
    <location>
        <begin position="24"/>
        <end position="438"/>
    </location>
</feature>
<dbReference type="Proteomes" id="UP000584642">
    <property type="component" value="Unassembled WGS sequence"/>
</dbReference>
<evidence type="ECO:0000259" key="1">
    <source>
        <dbReference type="Pfam" id="PF01425"/>
    </source>
</evidence>
<organism evidence="2 3">
    <name type="scientific">Azospirillum oleiclasticum</name>
    <dbReference type="NCBI Taxonomy" id="2735135"/>
    <lineage>
        <taxon>Bacteria</taxon>
        <taxon>Pseudomonadati</taxon>
        <taxon>Pseudomonadota</taxon>
        <taxon>Alphaproteobacteria</taxon>
        <taxon>Rhodospirillales</taxon>
        <taxon>Azospirillaceae</taxon>
        <taxon>Azospirillum</taxon>
    </lineage>
</organism>
<dbReference type="Pfam" id="PF01425">
    <property type="entry name" value="Amidase"/>
    <property type="match status" value="1"/>
</dbReference>
<dbReference type="Gene3D" id="3.90.1300.10">
    <property type="entry name" value="Amidase signature (AS) domain"/>
    <property type="match status" value="1"/>
</dbReference>
<dbReference type="PROSITE" id="PS00571">
    <property type="entry name" value="AMIDASES"/>
    <property type="match status" value="1"/>
</dbReference>
<dbReference type="InterPro" id="IPR036928">
    <property type="entry name" value="AS_sf"/>
</dbReference>
<protein>
    <submittedName>
        <fullName evidence="2">Amidase</fullName>
    </submittedName>
</protein>
<reference evidence="2 3" key="1">
    <citation type="submission" date="2020-05" db="EMBL/GenBank/DDBJ databases">
        <title>Azospirillum oleiclasticum sp. nov, a nitrogen-fixing and heavy crude oil-emulsifying bacterium isolated from the crude oil of Yumen Oilfield.</title>
        <authorList>
            <person name="Wu D."/>
            <person name="Cai M."/>
            <person name="Zhang X."/>
        </authorList>
    </citation>
    <scope>NUCLEOTIDE SEQUENCE [LARGE SCALE GENOMIC DNA]</scope>
    <source>
        <strain evidence="2 3">ROY-1-1-2</strain>
    </source>
</reference>
<dbReference type="InterPro" id="IPR023631">
    <property type="entry name" value="Amidase_dom"/>
</dbReference>
<dbReference type="InterPro" id="IPR020556">
    <property type="entry name" value="Amidase_CS"/>
</dbReference>
<comment type="caution">
    <text evidence="2">The sequence shown here is derived from an EMBL/GenBank/DDBJ whole genome shotgun (WGS) entry which is preliminary data.</text>
</comment>
<dbReference type="SUPFAM" id="SSF75304">
    <property type="entry name" value="Amidase signature (AS) enzymes"/>
    <property type="match status" value="1"/>
</dbReference>
<keyword evidence="3" id="KW-1185">Reference proteome</keyword>
<gene>
    <name evidence="2" type="ORF">HND93_22645</name>
</gene>
<dbReference type="EMBL" id="JABFDB010000019">
    <property type="protein sequence ID" value="NYZ22518.1"/>
    <property type="molecule type" value="Genomic_DNA"/>
</dbReference>